<feature type="transmembrane region" description="Helical" evidence="2">
    <location>
        <begin position="135"/>
        <end position="155"/>
    </location>
</feature>
<keyword evidence="2" id="KW-1133">Transmembrane helix</keyword>
<evidence type="ECO:0000313" key="3">
    <source>
        <dbReference type="EMBL" id="KAG7318443.1"/>
    </source>
</evidence>
<keyword evidence="4" id="KW-1185">Reference proteome</keyword>
<name>A0A9D3N8T9_9TELE</name>
<proteinExistence type="predicted"/>
<dbReference type="Proteomes" id="UP000824219">
    <property type="component" value="Linkage Group LG22"/>
</dbReference>
<accession>A0A9D3N8T9</accession>
<reference evidence="3 4" key="1">
    <citation type="submission" date="2021-06" db="EMBL/GenBank/DDBJ databases">
        <title>Chromosome-level genome assembly of the red-tail catfish (Hemibagrus wyckioides).</title>
        <authorList>
            <person name="Shao F."/>
        </authorList>
    </citation>
    <scope>NUCLEOTIDE SEQUENCE [LARGE SCALE GENOMIC DNA]</scope>
    <source>
        <strain evidence="3">EC202008001</strain>
        <tissue evidence="3">Blood</tissue>
    </source>
</reference>
<comment type="caution">
    <text evidence="3">The sequence shown here is derived from an EMBL/GenBank/DDBJ whole genome shotgun (WGS) entry which is preliminary data.</text>
</comment>
<evidence type="ECO:0000256" key="1">
    <source>
        <dbReference type="SAM" id="MobiDB-lite"/>
    </source>
</evidence>
<organism evidence="3 4">
    <name type="scientific">Hemibagrus wyckioides</name>
    <dbReference type="NCBI Taxonomy" id="337641"/>
    <lineage>
        <taxon>Eukaryota</taxon>
        <taxon>Metazoa</taxon>
        <taxon>Chordata</taxon>
        <taxon>Craniata</taxon>
        <taxon>Vertebrata</taxon>
        <taxon>Euteleostomi</taxon>
        <taxon>Actinopterygii</taxon>
        <taxon>Neopterygii</taxon>
        <taxon>Teleostei</taxon>
        <taxon>Ostariophysi</taxon>
        <taxon>Siluriformes</taxon>
        <taxon>Bagridae</taxon>
        <taxon>Hemibagrus</taxon>
    </lineage>
</organism>
<feature type="compositionally biased region" description="Basic and acidic residues" evidence="1">
    <location>
        <begin position="184"/>
        <end position="193"/>
    </location>
</feature>
<dbReference type="AlphaFoldDB" id="A0A9D3N8T9"/>
<evidence type="ECO:0000256" key="2">
    <source>
        <dbReference type="SAM" id="Phobius"/>
    </source>
</evidence>
<keyword evidence="2" id="KW-0812">Transmembrane</keyword>
<gene>
    <name evidence="3" type="ORF">KOW79_018198</name>
</gene>
<feature type="transmembrane region" description="Helical" evidence="2">
    <location>
        <begin position="12"/>
        <end position="33"/>
    </location>
</feature>
<evidence type="ECO:0000313" key="4">
    <source>
        <dbReference type="Proteomes" id="UP000824219"/>
    </source>
</evidence>
<protein>
    <submittedName>
        <fullName evidence="3">Uncharacterized protein</fullName>
    </submittedName>
</protein>
<sequence length="193" mass="21086">MNFGKFLPSASSFRSVACVGGLLALTSAGYWAYRRLKRRSGLPAADHQPAPGAVPDVEEVEDVQVTEPICQLPSTELHPQTSAVVLEAFRTHLKVNPATKQQQLGLLVDSRYIRSTFISSKTMNFGKFLPSASSFRSVACVGGLLALTSAGYWAYRRLKRRSGLPAADHQPAPDEMNEGQGDVQKPDMKRSYC</sequence>
<dbReference type="EMBL" id="JAHKSW010000022">
    <property type="protein sequence ID" value="KAG7318443.1"/>
    <property type="molecule type" value="Genomic_DNA"/>
</dbReference>
<keyword evidence="2" id="KW-0472">Membrane</keyword>
<feature type="region of interest" description="Disordered" evidence="1">
    <location>
        <begin position="164"/>
        <end position="193"/>
    </location>
</feature>